<keyword evidence="3" id="KW-1185">Reference proteome</keyword>
<dbReference type="GO" id="GO:0016301">
    <property type="term" value="F:kinase activity"/>
    <property type="evidence" value="ECO:0007669"/>
    <property type="project" value="UniProtKB-KW"/>
</dbReference>
<feature type="non-terminal residue" evidence="2">
    <location>
        <position position="520"/>
    </location>
</feature>
<reference evidence="2" key="1">
    <citation type="submission" date="2020-04" db="EMBL/GenBank/DDBJ databases">
        <authorList>
            <person name="Alioto T."/>
            <person name="Alioto T."/>
            <person name="Gomez Garrido J."/>
        </authorList>
    </citation>
    <scope>NUCLEOTIDE SEQUENCE</scope>
    <source>
        <strain evidence="2">A484AB</strain>
    </source>
</reference>
<feature type="region of interest" description="Disordered" evidence="1">
    <location>
        <begin position="268"/>
        <end position="317"/>
    </location>
</feature>
<dbReference type="CDD" id="cd14279">
    <property type="entry name" value="CUE"/>
    <property type="match status" value="1"/>
</dbReference>
<accession>A0A6S7JKA0</accession>
<keyword evidence="2" id="KW-0808">Transferase</keyword>
<gene>
    <name evidence="2" type="ORF">PACLA_8A087432</name>
</gene>
<feature type="region of interest" description="Disordered" evidence="1">
    <location>
        <begin position="29"/>
        <end position="72"/>
    </location>
</feature>
<sequence>MAESSETSGPSGLNEVRATLLKVAEQISSINSSNSSSPTMSPSNSSSGATLRTNSSSSRTTMPTTSQQQHNSSAILQAIQPNSSTMSSAISEHRRLFNFNKSRCSTKGKAASKKKEKQPTCKLKFVCLAATTATAPPSNVKDKTDLCNAGLGDCTLLLDLNESSVYLYEEILKKFPQLAHTGGYELSLYQRGGGVNGGFHAIKPPLTTIRLKDICALAKIYIRPLQTDIPLLDEETQEENNEVDFGEPVVTCFICGMVIGMCKLKDHQKSHTSESPPRQKRKRHDLVNPFLSDSETENDREGDGNLKTDNSESDTKNDVEKILNDVCPDASTSEIKVALQECNEDVNAAAQQLLGIPLIVIGDGENRPESSASSNIDTCNPIFLSDLTPEAAVLEFQKQKIDEDLPKQRFTLNVTSTKESQTLVTASEKELLQYLLEAGIDPDTFPTNRELVIQELMMFHVIDKRRLQLNDIAKGMDEVSLTTFVIKCSSLSKLVFPEENERIIKAREVINCLLFQEREE</sequence>
<organism evidence="2 3">
    <name type="scientific">Paramuricea clavata</name>
    <name type="common">Red gorgonian</name>
    <name type="synonym">Violescent sea-whip</name>
    <dbReference type="NCBI Taxonomy" id="317549"/>
    <lineage>
        <taxon>Eukaryota</taxon>
        <taxon>Metazoa</taxon>
        <taxon>Cnidaria</taxon>
        <taxon>Anthozoa</taxon>
        <taxon>Octocorallia</taxon>
        <taxon>Malacalcyonacea</taxon>
        <taxon>Plexauridae</taxon>
        <taxon>Paramuricea</taxon>
    </lineage>
</organism>
<dbReference type="EMBL" id="CACRXK020017580">
    <property type="protein sequence ID" value="CAB4031378.1"/>
    <property type="molecule type" value="Genomic_DNA"/>
</dbReference>
<feature type="compositionally biased region" description="Low complexity" evidence="1">
    <location>
        <begin position="29"/>
        <end position="66"/>
    </location>
</feature>
<dbReference type="Proteomes" id="UP001152795">
    <property type="component" value="Unassembled WGS sequence"/>
</dbReference>
<evidence type="ECO:0000313" key="3">
    <source>
        <dbReference type="Proteomes" id="UP001152795"/>
    </source>
</evidence>
<evidence type="ECO:0000256" key="1">
    <source>
        <dbReference type="SAM" id="MobiDB-lite"/>
    </source>
</evidence>
<dbReference type="InterPro" id="IPR009060">
    <property type="entry name" value="UBA-like_sf"/>
</dbReference>
<evidence type="ECO:0000313" key="2">
    <source>
        <dbReference type="EMBL" id="CAB4031378.1"/>
    </source>
</evidence>
<dbReference type="AlphaFoldDB" id="A0A6S7JKA0"/>
<name>A0A6S7JKA0_PARCT</name>
<keyword evidence="2" id="KW-0675">Receptor</keyword>
<dbReference type="SUPFAM" id="SSF46934">
    <property type="entry name" value="UBA-like"/>
    <property type="match status" value="1"/>
</dbReference>
<proteinExistence type="predicted"/>
<protein>
    <submittedName>
        <fullName evidence="2">Tyrosine kinase receptor Cad96Ca</fullName>
    </submittedName>
</protein>
<feature type="compositionally biased region" description="Basic and acidic residues" evidence="1">
    <location>
        <begin position="297"/>
        <end position="317"/>
    </location>
</feature>
<keyword evidence="2" id="KW-0418">Kinase</keyword>
<comment type="caution">
    <text evidence="2">The sequence shown here is derived from an EMBL/GenBank/DDBJ whole genome shotgun (WGS) entry which is preliminary data.</text>
</comment>